<dbReference type="KEGG" id="halg:HUG10_17260"/>
<organism evidence="2 3">
    <name type="scientific">Halorarum halophilum</name>
    <dbReference type="NCBI Taxonomy" id="2743090"/>
    <lineage>
        <taxon>Archaea</taxon>
        <taxon>Methanobacteriati</taxon>
        <taxon>Methanobacteriota</taxon>
        <taxon>Stenosarchaea group</taxon>
        <taxon>Halobacteria</taxon>
        <taxon>Halobacteriales</taxon>
        <taxon>Haloferacaceae</taxon>
        <taxon>Halorarum</taxon>
    </lineage>
</organism>
<sequence length="73" mass="7733">MSYATIAAIPILLWVGSQPLAGAAMLAAVVGLLVGVRRAHRLVRCVHECRALTFDLGGEVRITVAQHPTDDPS</sequence>
<evidence type="ECO:0000313" key="3">
    <source>
        <dbReference type="Proteomes" id="UP000509750"/>
    </source>
</evidence>
<accession>A0A7D5GHG3</accession>
<dbReference type="Proteomes" id="UP000509750">
    <property type="component" value="Chromosome"/>
</dbReference>
<keyword evidence="1" id="KW-1133">Transmembrane helix</keyword>
<dbReference type="AlphaFoldDB" id="A0A7D5GHG3"/>
<keyword evidence="3" id="KW-1185">Reference proteome</keyword>
<keyword evidence="1" id="KW-0812">Transmembrane</keyword>
<feature type="transmembrane region" description="Helical" evidence="1">
    <location>
        <begin position="6"/>
        <end position="34"/>
    </location>
</feature>
<evidence type="ECO:0000313" key="2">
    <source>
        <dbReference type="EMBL" id="QLG29170.1"/>
    </source>
</evidence>
<evidence type="ECO:0000256" key="1">
    <source>
        <dbReference type="SAM" id="Phobius"/>
    </source>
</evidence>
<dbReference type="RefSeq" id="WP_179170744.1">
    <property type="nucleotide sequence ID" value="NZ_CP058529.1"/>
</dbReference>
<dbReference type="GeneID" id="56030619"/>
<reference evidence="2 3" key="1">
    <citation type="submission" date="2020-07" db="EMBL/GenBank/DDBJ databases">
        <title>Gai3-2, isolated from salt lake.</title>
        <authorList>
            <person name="Cui H."/>
            <person name="Shi X."/>
        </authorList>
    </citation>
    <scope>NUCLEOTIDE SEQUENCE [LARGE SCALE GENOMIC DNA]</scope>
    <source>
        <strain evidence="2 3">Gai3-2</strain>
    </source>
</reference>
<keyword evidence="1" id="KW-0472">Membrane</keyword>
<protein>
    <submittedName>
        <fullName evidence="2">Uncharacterized protein</fullName>
    </submittedName>
</protein>
<name>A0A7D5GHG3_9EURY</name>
<dbReference type="EMBL" id="CP058529">
    <property type="protein sequence ID" value="QLG29170.1"/>
    <property type="molecule type" value="Genomic_DNA"/>
</dbReference>
<gene>
    <name evidence="2" type="ORF">HUG10_17260</name>
</gene>
<proteinExistence type="predicted"/>